<dbReference type="Gramene" id="OB06G33030.1">
    <property type="protein sequence ID" value="OB06G33030.1"/>
    <property type="gene ID" value="OB06G33030"/>
</dbReference>
<dbReference type="AlphaFoldDB" id="J3MH09"/>
<dbReference type="HOGENOM" id="CLU_2691705_0_0_1"/>
<organism evidence="1">
    <name type="scientific">Oryza brachyantha</name>
    <name type="common">malo sina</name>
    <dbReference type="NCBI Taxonomy" id="4533"/>
    <lineage>
        <taxon>Eukaryota</taxon>
        <taxon>Viridiplantae</taxon>
        <taxon>Streptophyta</taxon>
        <taxon>Embryophyta</taxon>
        <taxon>Tracheophyta</taxon>
        <taxon>Spermatophyta</taxon>
        <taxon>Magnoliopsida</taxon>
        <taxon>Liliopsida</taxon>
        <taxon>Poales</taxon>
        <taxon>Poaceae</taxon>
        <taxon>BOP clade</taxon>
        <taxon>Oryzoideae</taxon>
        <taxon>Oryzeae</taxon>
        <taxon>Oryzinae</taxon>
        <taxon>Oryza</taxon>
    </lineage>
</organism>
<protein>
    <submittedName>
        <fullName evidence="1">Uncharacterized protein</fullName>
    </submittedName>
</protein>
<evidence type="ECO:0000313" key="1">
    <source>
        <dbReference type="EnsemblPlants" id="OB06G33030.1"/>
    </source>
</evidence>
<proteinExistence type="predicted"/>
<reference evidence="1" key="2">
    <citation type="submission" date="2013-04" db="UniProtKB">
        <authorList>
            <consortium name="EnsemblPlants"/>
        </authorList>
    </citation>
    <scope>IDENTIFICATION</scope>
</reference>
<accession>J3MH09</accession>
<evidence type="ECO:0000313" key="2">
    <source>
        <dbReference type="Proteomes" id="UP000006038"/>
    </source>
</evidence>
<name>J3MH09_ORYBR</name>
<dbReference type="Proteomes" id="UP000006038">
    <property type="component" value="Chromosome 6"/>
</dbReference>
<keyword evidence="2" id="KW-1185">Reference proteome</keyword>
<dbReference type="EnsemblPlants" id="OB06G33030.1">
    <property type="protein sequence ID" value="OB06G33030.1"/>
    <property type="gene ID" value="OB06G33030"/>
</dbReference>
<sequence length="74" mass="8218">MFYLGVQKFDAMFLEKNLGIKRGLSGASSNAILQAENTGCQCTCPCSCHRDETFYFSCHSSLIGSLHGLLKDWH</sequence>
<reference evidence="1" key="1">
    <citation type="journal article" date="2013" name="Nat. Commun.">
        <title>Whole-genome sequencing of Oryza brachyantha reveals mechanisms underlying Oryza genome evolution.</title>
        <authorList>
            <person name="Chen J."/>
            <person name="Huang Q."/>
            <person name="Gao D."/>
            <person name="Wang J."/>
            <person name="Lang Y."/>
            <person name="Liu T."/>
            <person name="Li B."/>
            <person name="Bai Z."/>
            <person name="Luis Goicoechea J."/>
            <person name="Liang C."/>
            <person name="Chen C."/>
            <person name="Zhang W."/>
            <person name="Sun S."/>
            <person name="Liao Y."/>
            <person name="Zhang X."/>
            <person name="Yang L."/>
            <person name="Song C."/>
            <person name="Wang M."/>
            <person name="Shi J."/>
            <person name="Liu G."/>
            <person name="Liu J."/>
            <person name="Zhou H."/>
            <person name="Zhou W."/>
            <person name="Yu Q."/>
            <person name="An N."/>
            <person name="Chen Y."/>
            <person name="Cai Q."/>
            <person name="Wang B."/>
            <person name="Liu B."/>
            <person name="Min J."/>
            <person name="Huang Y."/>
            <person name="Wu H."/>
            <person name="Li Z."/>
            <person name="Zhang Y."/>
            <person name="Yin Y."/>
            <person name="Song W."/>
            <person name="Jiang J."/>
            <person name="Jackson S.A."/>
            <person name="Wing R.A."/>
            <person name="Wang J."/>
            <person name="Chen M."/>
        </authorList>
    </citation>
    <scope>NUCLEOTIDE SEQUENCE [LARGE SCALE GENOMIC DNA]</scope>
    <source>
        <strain evidence="1">cv. IRGC 101232</strain>
    </source>
</reference>